<dbReference type="Gene3D" id="1.10.3020.10">
    <property type="entry name" value="alpha-amino acid ester hydrolase ( Helical cap domain)"/>
    <property type="match status" value="1"/>
</dbReference>
<evidence type="ECO:0000313" key="5">
    <source>
        <dbReference type="Proteomes" id="UP001501509"/>
    </source>
</evidence>
<evidence type="ECO:0000259" key="3">
    <source>
        <dbReference type="SMART" id="SM00939"/>
    </source>
</evidence>
<comment type="caution">
    <text evidence="4">The sequence shown here is derived from an EMBL/GenBank/DDBJ whole genome shotgun (WGS) entry which is preliminary data.</text>
</comment>
<dbReference type="GO" id="GO:0016787">
    <property type="term" value="F:hydrolase activity"/>
    <property type="evidence" value="ECO:0007669"/>
    <property type="project" value="UniProtKB-KW"/>
</dbReference>
<dbReference type="InterPro" id="IPR029058">
    <property type="entry name" value="AB_hydrolase_fold"/>
</dbReference>
<dbReference type="InterPro" id="IPR000383">
    <property type="entry name" value="Xaa-Pro-like_dom"/>
</dbReference>
<dbReference type="Pfam" id="PF08530">
    <property type="entry name" value="PepX_C"/>
    <property type="match status" value="1"/>
</dbReference>
<dbReference type="PANTHER" id="PTHR43056:SF10">
    <property type="entry name" value="COCE_NOND FAMILY, PUTATIVE (AFU_ORTHOLOGUE AFUA_7G00600)-RELATED"/>
    <property type="match status" value="1"/>
</dbReference>
<name>A0ABP6CKN6_9ACTN</name>
<dbReference type="SMART" id="SM00939">
    <property type="entry name" value="PepX_C"/>
    <property type="match status" value="1"/>
</dbReference>
<proteinExistence type="predicted"/>
<feature type="chain" id="PRO_5045352352" evidence="2">
    <location>
        <begin position="33"/>
        <end position="662"/>
    </location>
</feature>
<sequence length="662" mass="71360">MTKLSLRTAPAVLAAAAIVAAPATLTAASANAAPAAATAPRSAAATASGLAGAATAAVASPGSFPHYSADGWKARPEQYDGMDIERDVPITMADGVRLLADVQRPTQRGRVVPGRFPVLVQQTPYVKTALALPPINWALVKRGYVIVTVDVRGTGGSGGKWNIWGPPEHSDGKTVVEWAASEERPWSDGRVGLFGISYGGINQLFTASQQPKGLKAIAPAVPMGDLYRDLVGKGGRGYLELAPAYLAVVSMLGILPNTNLLKDPATALKNIQEHWDAAGKNLEMVPEMLQGGDRAYDSAWYRERSPLTYVDKIKVPTLLMGGAFDAFQRGTPMLYQRLSANGTPVQFVNGPWSHIVAAIPAAGVSLPGIINEPPGVKLGELQLRWFDHYVRGVPDPALERRDKQVTYYENGANQWRTAGQWPPVDVTYQKAHLSGQASRGRPGALVIGGGAQPSGKPDTVPWNLFSGLCSRSTFQWALFGGEFGNGPIKIPCVTDNRYNDLHGLTYDLPVRDRPLRLAGPVNAHFTVSTRSRDSQLTVRLEDVAPDGSAVQLTAGWLSLSMRRLDQGRSVVRNGMIVQPWHPYTKASQQAMPKDTPVSVDVEIFPASWSIKPGHKLRLAVQTGDFPHLFPPFPQLKDSLGGDIKLWHDPRNPSWIALPTRPS</sequence>
<gene>
    <name evidence="4" type="ORF">GCM10010411_61280</name>
</gene>
<dbReference type="PANTHER" id="PTHR43056">
    <property type="entry name" value="PEPTIDASE S9 PROLYL OLIGOPEPTIDASE"/>
    <property type="match status" value="1"/>
</dbReference>
<dbReference type="InterPro" id="IPR005674">
    <property type="entry name" value="CocE/Ser_esterase"/>
</dbReference>
<evidence type="ECO:0000256" key="1">
    <source>
        <dbReference type="ARBA" id="ARBA00022801"/>
    </source>
</evidence>
<reference evidence="5" key="1">
    <citation type="journal article" date="2019" name="Int. J. Syst. Evol. Microbiol.">
        <title>The Global Catalogue of Microorganisms (GCM) 10K type strain sequencing project: providing services to taxonomists for standard genome sequencing and annotation.</title>
        <authorList>
            <consortium name="The Broad Institute Genomics Platform"/>
            <consortium name="The Broad Institute Genome Sequencing Center for Infectious Disease"/>
            <person name="Wu L."/>
            <person name="Ma J."/>
        </authorList>
    </citation>
    <scope>NUCLEOTIDE SEQUENCE [LARGE SCALE GENOMIC DNA]</scope>
    <source>
        <strain evidence="5">JCM 6833</strain>
    </source>
</reference>
<accession>A0ABP6CKN6</accession>
<keyword evidence="5" id="KW-1185">Reference proteome</keyword>
<organism evidence="4 5">
    <name type="scientific">Actinomadura fulvescens</name>
    <dbReference type="NCBI Taxonomy" id="46160"/>
    <lineage>
        <taxon>Bacteria</taxon>
        <taxon>Bacillati</taxon>
        <taxon>Actinomycetota</taxon>
        <taxon>Actinomycetes</taxon>
        <taxon>Streptosporangiales</taxon>
        <taxon>Thermomonosporaceae</taxon>
        <taxon>Actinomadura</taxon>
    </lineage>
</organism>
<dbReference type="Gene3D" id="3.40.50.1820">
    <property type="entry name" value="alpha/beta hydrolase"/>
    <property type="match status" value="1"/>
</dbReference>
<dbReference type="EMBL" id="BAAATD010000009">
    <property type="protein sequence ID" value="GAA2617714.1"/>
    <property type="molecule type" value="Genomic_DNA"/>
</dbReference>
<dbReference type="Pfam" id="PF02129">
    <property type="entry name" value="Peptidase_S15"/>
    <property type="match status" value="1"/>
</dbReference>
<evidence type="ECO:0000256" key="2">
    <source>
        <dbReference type="SAM" id="SignalP"/>
    </source>
</evidence>
<keyword evidence="2" id="KW-0732">Signal</keyword>
<dbReference type="InterPro" id="IPR013736">
    <property type="entry name" value="Xaa-Pro_dipept_C"/>
</dbReference>
<evidence type="ECO:0000313" key="4">
    <source>
        <dbReference type="EMBL" id="GAA2617714.1"/>
    </source>
</evidence>
<dbReference type="SUPFAM" id="SSF53474">
    <property type="entry name" value="alpha/beta-Hydrolases"/>
    <property type="match status" value="1"/>
</dbReference>
<dbReference type="InterPro" id="IPR008979">
    <property type="entry name" value="Galactose-bd-like_sf"/>
</dbReference>
<dbReference type="NCBIfam" id="TIGR00976">
    <property type="entry name" value="CocE_NonD"/>
    <property type="match status" value="1"/>
</dbReference>
<protein>
    <submittedName>
        <fullName evidence="4">CocE/NonD family hydrolase</fullName>
    </submittedName>
</protein>
<feature type="domain" description="Xaa-Pro dipeptidyl-peptidase C-terminal" evidence="3">
    <location>
        <begin position="383"/>
        <end position="656"/>
    </location>
</feature>
<feature type="signal peptide" evidence="2">
    <location>
        <begin position="1"/>
        <end position="32"/>
    </location>
</feature>
<dbReference type="Proteomes" id="UP001501509">
    <property type="component" value="Unassembled WGS sequence"/>
</dbReference>
<keyword evidence="1 4" id="KW-0378">Hydrolase</keyword>
<dbReference type="SUPFAM" id="SSF49785">
    <property type="entry name" value="Galactose-binding domain-like"/>
    <property type="match status" value="1"/>
</dbReference>
<dbReference type="InterPro" id="IPR050585">
    <property type="entry name" value="Xaa-Pro_dipeptidyl-ppase/CocE"/>
</dbReference>
<dbReference type="Gene3D" id="2.60.120.260">
    <property type="entry name" value="Galactose-binding domain-like"/>
    <property type="match status" value="1"/>
</dbReference>